<protein>
    <submittedName>
        <fullName evidence="1">Uncharacterized protein</fullName>
    </submittedName>
</protein>
<geneLocation type="plasmid" evidence="1 2">
    <name>PPGU16_p2</name>
</geneLocation>
<proteinExistence type="predicted"/>
<name>A0A7I8C3J6_9BURK</name>
<dbReference type="EMBL" id="AP023177">
    <property type="protein sequence ID" value="BCF94978.1"/>
    <property type="molecule type" value="Genomic_DNA"/>
</dbReference>
<dbReference type="KEGG" id="plad:PPGU16_80450"/>
<dbReference type="AlphaFoldDB" id="A0A7I8C3J6"/>
<evidence type="ECO:0000313" key="1">
    <source>
        <dbReference type="EMBL" id="BCF94978.1"/>
    </source>
</evidence>
<keyword evidence="1" id="KW-0614">Plasmid</keyword>
<keyword evidence="2" id="KW-1185">Reference proteome</keyword>
<evidence type="ECO:0000313" key="2">
    <source>
        <dbReference type="Proteomes" id="UP000510888"/>
    </source>
</evidence>
<accession>A0A7I8C3J6</accession>
<sequence>MNGPAFYRGQRTDCRTDARGKLKAQDGKSLAPARLWITARCQRLCGTMPISD</sequence>
<reference evidence="1 2" key="1">
    <citation type="journal article" date="2020" name="Genes (Basel)">
        <title>Genomic Comparison of Insect Gut Symbionts from Divergent Burkholderia Subclades.</title>
        <authorList>
            <person name="Takeshita K."/>
            <person name="Kikuchi Y."/>
        </authorList>
    </citation>
    <scope>NUCLEOTIDE SEQUENCE [LARGE SCALE GENOMIC DNA]</scope>
    <source>
        <strain evidence="1 2">PGU16</strain>
        <plasmid evidence="1 2">PPGU16_p2</plasmid>
    </source>
</reference>
<gene>
    <name evidence="1" type="ORF">PPGU16_80450</name>
</gene>
<organism evidence="1 2">
    <name type="scientific">Paraburkholderia largidicola</name>
    <dbReference type="NCBI Taxonomy" id="3014751"/>
    <lineage>
        <taxon>Bacteria</taxon>
        <taxon>Pseudomonadati</taxon>
        <taxon>Pseudomonadota</taxon>
        <taxon>Betaproteobacteria</taxon>
        <taxon>Burkholderiales</taxon>
        <taxon>Burkholderiaceae</taxon>
        <taxon>Paraburkholderia</taxon>
    </lineage>
</organism>
<dbReference type="Proteomes" id="UP000510888">
    <property type="component" value="Plasmid PPGU16_p2"/>
</dbReference>